<evidence type="ECO:0000313" key="3">
    <source>
        <dbReference type="Proteomes" id="UP000237968"/>
    </source>
</evidence>
<dbReference type="Pfam" id="PF10442">
    <property type="entry name" value="FIST_C"/>
    <property type="match status" value="1"/>
</dbReference>
<proteinExistence type="predicted"/>
<dbReference type="InterPro" id="IPR013702">
    <property type="entry name" value="FIST_domain_N"/>
</dbReference>
<evidence type="ECO:0000313" key="2">
    <source>
        <dbReference type="EMBL" id="PRQ04227.1"/>
    </source>
</evidence>
<organism evidence="2 3">
    <name type="scientific">Enhygromyxa salina</name>
    <dbReference type="NCBI Taxonomy" id="215803"/>
    <lineage>
        <taxon>Bacteria</taxon>
        <taxon>Pseudomonadati</taxon>
        <taxon>Myxococcota</taxon>
        <taxon>Polyangia</taxon>
        <taxon>Nannocystales</taxon>
        <taxon>Nannocystaceae</taxon>
        <taxon>Enhygromyxa</taxon>
    </lineage>
</organism>
<dbReference type="PANTHER" id="PTHR14939:SF5">
    <property type="entry name" value="F-BOX ONLY PROTEIN 22"/>
    <property type="match status" value="1"/>
</dbReference>
<dbReference type="Proteomes" id="UP000237968">
    <property type="component" value="Unassembled WGS sequence"/>
</dbReference>
<dbReference type="SMART" id="SM01204">
    <property type="entry name" value="FIST_C"/>
    <property type="match status" value="1"/>
</dbReference>
<dbReference type="AlphaFoldDB" id="A0A2S9YGJ1"/>
<dbReference type="Pfam" id="PF08495">
    <property type="entry name" value="FIST"/>
    <property type="match status" value="1"/>
</dbReference>
<gene>
    <name evidence="2" type="ORF">ENSA5_09640</name>
</gene>
<dbReference type="PANTHER" id="PTHR14939">
    <property type="entry name" value="F-BOX ONLY PROTEIN 22"/>
    <property type="match status" value="1"/>
</dbReference>
<comment type="caution">
    <text evidence="2">The sequence shown here is derived from an EMBL/GenBank/DDBJ whole genome shotgun (WGS) entry which is preliminary data.</text>
</comment>
<reference evidence="2 3" key="1">
    <citation type="submission" date="2018-03" db="EMBL/GenBank/DDBJ databases">
        <title>Draft Genome Sequences of the Obligatory Marine Myxobacteria Enhygromyxa salina SWB005.</title>
        <authorList>
            <person name="Poehlein A."/>
            <person name="Moghaddam J.A."/>
            <person name="Harms H."/>
            <person name="Alanjari M."/>
            <person name="Koenig G.M."/>
            <person name="Daniel R."/>
            <person name="Schaeberle T.F."/>
        </authorList>
    </citation>
    <scope>NUCLEOTIDE SEQUENCE [LARGE SCALE GENOMIC DNA]</scope>
    <source>
        <strain evidence="2 3">SWB005</strain>
    </source>
</reference>
<protein>
    <submittedName>
        <fullName evidence="2">FIST C domain protein</fullName>
    </submittedName>
</protein>
<dbReference type="InterPro" id="IPR019494">
    <property type="entry name" value="FIST_C"/>
</dbReference>
<sequence>MVGVAMRGDIEVDTVVAQGCRPIGAPMFVTRHQGRIIFELDGRPAVEVLQGLFDSLSPSERVNARHSLSLGVVMDPKREVYDQGDFLIRNLVGVDPQSGALGTAADLHPNAVIQFHLRDAETSTSELRQLLRAHHDARRSDPSLGALLFACLGRGQSLYEAPDHDSSLIREQLGSDLPLAGFFCNGEIGPIHGHTYMHGYTSALMLFRPAGLPGRA</sequence>
<evidence type="ECO:0000259" key="1">
    <source>
        <dbReference type="SMART" id="SM01204"/>
    </source>
</evidence>
<accession>A0A2S9YGJ1</accession>
<feature type="domain" description="FIST C-domain" evidence="1">
    <location>
        <begin position="45"/>
        <end position="191"/>
    </location>
</feature>
<keyword evidence="3" id="KW-1185">Reference proteome</keyword>
<name>A0A2S9YGJ1_9BACT</name>
<dbReference type="EMBL" id="PVNK01000053">
    <property type="protein sequence ID" value="PRQ04227.1"/>
    <property type="molecule type" value="Genomic_DNA"/>
</dbReference>